<dbReference type="AlphaFoldDB" id="A0A4V2WLX3"/>
<evidence type="ECO:0000259" key="4">
    <source>
        <dbReference type="PROSITE" id="PS01124"/>
    </source>
</evidence>
<evidence type="ECO:0000313" key="6">
    <source>
        <dbReference type="Proteomes" id="UP000295164"/>
    </source>
</evidence>
<evidence type="ECO:0000256" key="3">
    <source>
        <dbReference type="ARBA" id="ARBA00023163"/>
    </source>
</evidence>
<keyword evidence="1" id="KW-0805">Transcription regulation</keyword>
<dbReference type="PANTHER" id="PTHR43280:SF28">
    <property type="entry name" value="HTH-TYPE TRANSCRIPTIONAL ACTIVATOR RHAS"/>
    <property type="match status" value="1"/>
</dbReference>
<dbReference type="SUPFAM" id="SSF46689">
    <property type="entry name" value="Homeodomain-like"/>
    <property type="match status" value="1"/>
</dbReference>
<dbReference type="SMART" id="SM00342">
    <property type="entry name" value="HTH_ARAC"/>
    <property type="match status" value="1"/>
</dbReference>
<comment type="caution">
    <text evidence="5">The sequence shown here is derived from an EMBL/GenBank/DDBJ whole genome shotgun (WGS) entry which is preliminary data.</text>
</comment>
<dbReference type="Pfam" id="PF12833">
    <property type="entry name" value="HTH_18"/>
    <property type="match status" value="1"/>
</dbReference>
<dbReference type="Gene3D" id="1.10.10.60">
    <property type="entry name" value="Homeodomain-like"/>
    <property type="match status" value="1"/>
</dbReference>
<dbReference type="PROSITE" id="PS01124">
    <property type="entry name" value="HTH_ARAC_FAMILY_2"/>
    <property type="match status" value="1"/>
</dbReference>
<evidence type="ECO:0000313" key="5">
    <source>
        <dbReference type="EMBL" id="TCZ65180.1"/>
    </source>
</evidence>
<keyword evidence="2" id="KW-0238">DNA-binding</keyword>
<keyword evidence="3" id="KW-0804">Transcription</keyword>
<dbReference type="PROSITE" id="PS00041">
    <property type="entry name" value="HTH_ARAC_FAMILY_1"/>
    <property type="match status" value="1"/>
</dbReference>
<dbReference type="GO" id="GO:0043565">
    <property type="term" value="F:sequence-specific DNA binding"/>
    <property type="evidence" value="ECO:0007669"/>
    <property type="project" value="InterPro"/>
</dbReference>
<dbReference type="InterPro" id="IPR009057">
    <property type="entry name" value="Homeodomain-like_sf"/>
</dbReference>
<dbReference type="Proteomes" id="UP000295164">
    <property type="component" value="Unassembled WGS sequence"/>
</dbReference>
<sequence length="195" mass="21883">MVSARCRFFVKAQLEALGLHHDGVEIGHAEIRDPVTPAQLEALNNCLKEAGLELTKDNGNLLVDRIKKAVFDSIQLSAEPPVLKFSEFLSSKLHYDYSYLSHLFATREGTTLEHFTIAAKIDMVKELMLLEGLTLTDIADRMFYSSVQHLSAQFKKVTGLTPTAFRKKMEAMQKAPNCRSRAINSITISQNRVTK</sequence>
<feature type="domain" description="HTH araC/xylS-type" evidence="4">
    <location>
        <begin position="64"/>
        <end position="168"/>
    </location>
</feature>
<organism evidence="5 6">
    <name type="scientific">Flaviaesturariibacter aridisoli</name>
    <dbReference type="NCBI Taxonomy" id="2545761"/>
    <lineage>
        <taxon>Bacteria</taxon>
        <taxon>Pseudomonadati</taxon>
        <taxon>Bacteroidota</taxon>
        <taxon>Chitinophagia</taxon>
        <taxon>Chitinophagales</taxon>
        <taxon>Chitinophagaceae</taxon>
        <taxon>Flaviaestuariibacter</taxon>
    </lineage>
</organism>
<evidence type="ECO:0000256" key="1">
    <source>
        <dbReference type="ARBA" id="ARBA00023015"/>
    </source>
</evidence>
<proteinExistence type="predicted"/>
<accession>A0A4V2WLX3</accession>
<protein>
    <submittedName>
        <fullName evidence="5">AraC family transcriptional regulator</fullName>
    </submittedName>
</protein>
<name>A0A4V2WLX3_9BACT</name>
<keyword evidence="6" id="KW-1185">Reference proteome</keyword>
<reference evidence="5 6" key="1">
    <citation type="submission" date="2019-03" db="EMBL/GenBank/DDBJ databases">
        <authorList>
            <person name="Kim M.K.M."/>
        </authorList>
    </citation>
    <scope>NUCLEOTIDE SEQUENCE [LARGE SCALE GENOMIC DNA]</scope>
    <source>
        <strain evidence="5 6">17J68-15</strain>
    </source>
</reference>
<dbReference type="EMBL" id="SKFH01000053">
    <property type="protein sequence ID" value="TCZ65180.1"/>
    <property type="molecule type" value="Genomic_DNA"/>
</dbReference>
<dbReference type="PANTHER" id="PTHR43280">
    <property type="entry name" value="ARAC-FAMILY TRANSCRIPTIONAL REGULATOR"/>
    <property type="match status" value="1"/>
</dbReference>
<dbReference type="InterPro" id="IPR018062">
    <property type="entry name" value="HTH_AraC-typ_CS"/>
</dbReference>
<dbReference type="InterPro" id="IPR018060">
    <property type="entry name" value="HTH_AraC"/>
</dbReference>
<gene>
    <name evidence="5" type="ORF">E0486_17675</name>
</gene>
<evidence type="ECO:0000256" key="2">
    <source>
        <dbReference type="ARBA" id="ARBA00023125"/>
    </source>
</evidence>
<dbReference type="RefSeq" id="WP_131854248.1">
    <property type="nucleotide sequence ID" value="NZ_SKFH01000053.1"/>
</dbReference>
<dbReference type="GO" id="GO:0003700">
    <property type="term" value="F:DNA-binding transcription factor activity"/>
    <property type="evidence" value="ECO:0007669"/>
    <property type="project" value="InterPro"/>
</dbReference>
<dbReference type="OrthoDB" id="952277at2"/>